<dbReference type="AlphaFoldDB" id="A0A0D2KT11"/>
<feature type="compositionally biased region" description="Basic residues" evidence="1">
    <location>
        <begin position="177"/>
        <end position="188"/>
    </location>
</feature>
<dbReference type="Proteomes" id="UP000054270">
    <property type="component" value="Unassembled WGS sequence"/>
</dbReference>
<evidence type="ECO:0000313" key="3">
    <source>
        <dbReference type="Proteomes" id="UP000054270"/>
    </source>
</evidence>
<dbReference type="OrthoDB" id="6332879at2759"/>
<sequence>MPTSARAHDLRSSLTTGAEQCAAPVADADALDIDTLNPDMDINDLELRRAKSKKCYWAGTAPFCMGVCRPGDVLVRRSAFGDGARCWTGTKAYCCPPGGANDPGKSTDPDDDDDKGWRRSTSAVGSRTQKPAPKTSTKAATSAPKATAPITTPDRSQVPLPGPNPTVPKGPAVTKKFSPKRTSRKSPGPKKTPPHPEQELSQKKQAPADGQLTEDSPKGPKRPGQGSKPPGQWLAENSQPSGSDGEVHDDHEAESGFMETAKDILAGFKDLNKLNFMGHFGEFGAFEEERDDEEYPEHT</sequence>
<feature type="compositionally biased region" description="Low complexity" evidence="1">
    <location>
        <begin position="130"/>
        <end position="153"/>
    </location>
</feature>
<proteinExistence type="predicted"/>
<accession>A0A0D2KT11</accession>
<keyword evidence="3" id="KW-1185">Reference proteome</keyword>
<evidence type="ECO:0000313" key="2">
    <source>
        <dbReference type="EMBL" id="KJA17782.1"/>
    </source>
</evidence>
<dbReference type="PANTHER" id="PTHR35180">
    <property type="entry name" value="PROTEIN CBG06219"/>
    <property type="match status" value="1"/>
</dbReference>
<evidence type="ECO:0000256" key="1">
    <source>
        <dbReference type="SAM" id="MobiDB-lite"/>
    </source>
</evidence>
<name>A0A0D2KT11_HYPSF</name>
<gene>
    <name evidence="2" type="ORF">HYPSUDRAFT_45966</name>
</gene>
<protein>
    <submittedName>
        <fullName evidence="2">Uncharacterized protein</fullName>
    </submittedName>
</protein>
<dbReference type="PANTHER" id="PTHR35180:SF4">
    <property type="entry name" value="PROTEIN CBG06219"/>
    <property type="match status" value="1"/>
</dbReference>
<dbReference type="EMBL" id="KN817598">
    <property type="protein sequence ID" value="KJA17782.1"/>
    <property type="molecule type" value="Genomic_DNA"/>
</dbReference>
<feature type="compositionally biased region" description="Basic and acidic residues" evidence="1">
    <location>
        <begin position="245"/>
        <end position="254"/>
    </location>
</feature>
<reference evidence="3" key="1">
    <citation type="submission" date="2014-04" db="EMBL/GenBank/DDBJ databases">
        <title>Evolutionary Origins and Diversification of the Mycorrhizal Mutualists.</title>
        <authorList>
            <consortium name="DOE Joint Genome Institute"/>
            <consortium name="Mycorrhizal Genomics Consortium"/>
            <person name="Kohler A."/>
            <person name="Kuo A."/>
            <person name="Nagy L.G."/>
            <person name="Floudas D."/>
            <person name="Copeland A."/>
            <person name="Barry K.W."/>
            <person name="Cichocki N."/>
            <person name="Veneault-Fourrey C."/>
            <person name="LaButti K."/>
            <person name="Lindquist E.A."/>
            <person name="Lipzen A."/>
            <person name="Lundell T."/>
            <person name="Morin E."/>
            <person name="Murat C."/>
            <person name="Riley R."/>
            <person name="Ohm R."/>
            <person name="Sun H."/>
            <person name="Tunlid A."/>
            <person name="Henrissat B."/>
            <person name="Grigoriev I.V."/>
            <person name="Hibbett D.S."/>
            <person name="Martin F."/>
        </authorList>
    </citation>
    <scope>NUCLEOTIDE SEQUENCE [LARGE SCALE GENOMIC DNA]</scope>
    <source>
        <strain evidence="3">FD-334 SS-4</strain>
    </source>
</reference>
<feature type="region of interest" description="Disordered" evidence="1">
    <location>
        <begin position="97"/>
        <end position="258"/>
    </location>
</feature>
<organism evidence="2 3">
    <name type="scientific">Hypholoma sublateritium (strain FD-334 SS-4)</name>
    <dbReference type="NCBI Taxonomy" id="945553"/>
    <lineage>
        <taxon>Eukaryota</taxon>
        <taxon>Fungi</taxon>
        <taxon>Dikarya</taxon>
        <taxon>Basidiomycota</taxon>
        <taxon>Agaricomycotina</taxon>
        <taxon>Agaricomycetes</taxon>
        <taxon>Agaricomycetidae</taxon>
        <taxon>Agaricales</taxon>
        <taxon>Agaricineae</taxon>
        <taxon>Strophariaceae</taxon>
        <taxon>Hypholoma</taxon>
    </lineage>
</organism>